<dbReference type="Proteomes" id="UP000091857">
    <property type="component" value="Chromosome 11"/>
</dbReference>
<name>A0ACB7GYG7_MANES</name>
<organism evidence="1 2">
    <name type="scientific">Manihot esculenta</name>
    <name type="common">Cassava</name>
    <name type="synonym">Jatropha manihot</name>
    <dbReference type="NCBI Taxonomy" id="3983"/>
    <lineage>
        <taxon>Eukaryota</taxon>
        <taxon>Viridiplantae</taxon>
        <taxon>Streptophyta</taxon>
        <taxon>Embryophyta</taxon>
        <taxon>Tracheophyta</taxon>
        <taxon>Spermatophyta</taxon>
        <taxon>Magnoliopsida</taxon>
        <taxon>eudicotyledons</taxon>
        <taxon>Gunneridae</taxon>
        <taxon>Pentapetalae</taxon>
        <taxon>rosids</taxon>
        <taxon>fabids</taxon>
        <taxon>Malpighiales</taxon>
        <taxon>Euphorbiaceae</taxon>
        <taxon>Crotonoideae</taxon>
        <taxon>Manihoteae</taxon>
        <taxon>Manihot</taxon>
    </lineage>
</organism>
<gene>
    <name evidence="1" type="ORF">MANES_11G164551v8</name>
</gene>
<comment type="caution">
    <text evidence="1">The sequence shown here is derived from an EMBL/GenBank/DDBJ whole genome shotgun (WGS) entry which is preliminary data.</text>
</comment>
<proteinExistence type="predicted"/>
<evidence type="ECO:0000313" key="2">
    <source>
        <dbReference type="Proteomes" id="UP000091857"/>
    </source>
</evidence>
<dbReference type="EMBL" id="CM004397">
    <property type="protein sequence ID" value="KAG8644774.1"/>
    <property type="molecule type" value="Genomic_DNA"/>
</dbReference>
<protein>
    <submittedName>
        <fullName evidence="1">Uncharacterized protein</fullName>
    </submittedName>
</protein>
<accession>A0ACB7GYG7</accession>
<evidence type="ECO:0000313" key="1">
    <source>
        <dbReference type="EMBL" id="KAG8644774.1"/>
    </source>
</evidence>
<keyword evidence="2" id="KW-1185">Reference proteome</keyword>
<reference evidence="2" key="1">
    <citation type="journal article" date="2016" name="Nat. Biotechnol.">
        <title>Sequencing wild and cultivated cassava and related species reveals extensive interspecific hybridization and genetic diversity.</title>
        <authorList>
            <person name="Bredeson J.V."/>
            <person name="Lyons J.B."/>
            <person name="Prochnik S.E."/>
            <person name="Wu G.A."/>
            <person name="Ha C.M."/>
            <person name="Edsinger-Gonzales E."/>
            <person name="Grimwood J."/>
            <person name="Schmutz J."/>
            <person name="Rabbi I.Y."/>
            <person name="Egesi C."/>
            <person name="Nauluvula P."/>
            <person name="Lebot V."/>
            <person name="Ndunguru J."/>
            <person name="Mkamilo G."/>
            <person name="Bart R.S."/>
            <person name="Setter T.L."/>
            <person name="Gleadow R.M."/>
            <person name="Kulakow P."/>
            <person name="Ferguson M.E."/>
            <person name="Rounsley S."/>
            <person name="Rokhsar D.S."/>
        </authorList>
    </citation>
    <scope>NUCLEOTIDE SEQUENCE [LARGE SCALE GENOMIC DNA]</scope>
    <source>
        <strain evidence="2">cv. AM560-2</strain>
    </source>
</reference>
<sequence length="89" mass="9423">MAATFGSSSTVVGLGSNAVSSPTRISSSLGSGFVKSRVAARNPMRQKGAEGGRFMCFERDWLRKDLNVIGFGLIGWIAPSSLRRSTGRA</sequence>